<dbReference type="NCBIfam" id="TIGR02646">
    <property type="entry name" value="retron system putative HNH endonuclease"/>
    <property type="match status" value="1"/>
</dbReference>
<organism evidence="1 2">
    <name type="scientific">Candidatus Thiomargarita nelsonii</name>
    <dbReference type="NCBI Taxonomy" id="1003181"/>
    <lineage>
        <taxon>Bacteria</taxon>
        <taxon>Pseudomonadati</taxon>
        <taxon>Pseudomonadota</taxon>
        <taxon>Gammaproteobacteria</taxon>
        <taxon>Thiotrichales</taxon>
        <taxon>Thiotrichaceae</taxon>
        <taxon>Thiomargarita</taxon>
    </lineage>
</organism>
<accession>A0A0A6P537</accession>
<dbReference type="EMBL" id="JSZA02000131">
    <property type="protein sequence ID" value="KHD05557.1"/>
    <property type="molecule type" value="Genomic_DNA"/>
</dbReference>
<dbReference type="AlphaFoldDB" id="A0A0A6P537"/>
<sequence>MKYIDKGTEPSFFTEWKNQDKMYQRGRPNWKRLDSTSKKRLHKALIKEQGAICCYCGTRIRVNESHIEHFRPQKQYPELKLEYNNLLCSCQFELQKTEPRHCGNAKGSWFDENLTISPLDRCCESRFEYLENGSVQGSNNDEAAKQTIKHLYLDINKLRELRQAAIFAALEDIDILDEKMIQEQIAFYSQRNSSDQLIPFCSAIIGVLSSLLN</sequence>
<evidence type="ECO:0000313" key="2">
    <source>
        <dbReference type="Proteomes" id="UP000030428"/>
    </source>
</evidence>
<proteinExistence type="predicted"/>
<reference evidence="1 2" key="1">
    <citation type="journal article" date="2016" name="Front. Microbiol.">
        <title>Single-Cell (Meta-)Genomics of a Dimorphic Candidatus Thiomargarita nelsonii Reveals Genomic Plasticity.</title>
        <authorList>
            <person name="Flood B.E."/>
            <person name="Fliss P."/>
            <person name="Jones D.S."/>
            <person name="Dick G.J."/>
            <person name="Jain S."/>
            <person name="Kaster A.K."/>
            <person name="Winkel M."/>
            <person name="Mussmann M."/>
            <person name="Bailey J."/>
        </authorList>
    </citation>
    <scope>NUCLEOTIDE SEQUENCE [LARGE SCALE GENOMIC DNA]</scope>
    <source>
        <strain evidence="1">Hydrate Ridge</strain>
    </source>
</reference>
<evidence type="ECO:0000313" key="1">
    <source>
        <dbReference type="EMBL" id="KHD05557.1"/>
    </source>
</evidence>
<comment type="caution">
    <text evidence="1">The sequence shown here is derived from an EMBL/GenBank/DDBJ whole genome shotgun (WGS) entry which is preliminary data.</text>
</comment>
<dbReference type="Proteomes" id="UP000030428">
    <property type="component" value="Unassembled WGS sequence"/>
</dbReference>
<protein>
    <recommendedName>
        <fullName evidence="3">TIGR02646 family protein</fullName>
    </recommendedName>
</protein>
<dbReference type="InterPro" id="IPR013467">
    <property type="entry name" value="HNH78-like"/>
</dbReference>
<dbReference type="Gene3D" id="1.10.30.50">
    <property type="match status" value="1"/>
</dbReference>
<keyword evidence="2" id="KW-1185">Reference proteome</keyword>
<evidence type="ECO:0008006" key="3">
    <source>
        <dbReference type="Google" id="ProtNLM"/>
    </source>
</evidence>
<gene>
    <name evidence="1" type="ORF">PN36_24720</name>
</gene>
<name>A0A0A6P537_9GAMM</name>